<organism evidence="17 18">
    <name type="scientific">Sulfurovum xiamenensis</name>
    <dbReference type="NCBI Taxonomy" id="3019066"/>
    <lineage>
        <taxon>Bacteria</taxon>
        <taxon>Pseudomonadati</taxon>
        <taxon>Campylobacterota</taxon>
        <taxon>Epsilonproteobacteria</taxon>
        <taxon>Campylobacterales</taxon>
        <taxon>Sulfurovaceae</taxon>
        <taxon>Sulfurovum</taxon>
    </lineage>
</organism>
<dbReference type="InterPro" id="IPR003593">
    <property type="entry name" value="AAA+_ATPase"/>
</dbReference>
<evidence type="ECO:0000259" key="16">
    <source>
        <dbReference type="SMART" id="SM00962"/>
    </source>
</evidence>
<dbReference type="RefSeq" id="WP_289401606.1">
    <property type="nucleotide sequence ID" value="NZ_JAQIBC010000002.1"/>
</dbReference>
<evidence type="ECO:0000313" key="18">
    <source>
        <dbReference type="Proteomes" id="UP001169066"/>
    </source>
</evidence>
<comment type="function">
    <text evidence="12">Necessary for flagellar biosynthesis. May be involved in translocation of the flagellum.</text>
</comment>
<keyword evidence="5" id="KW-1003">Cell membrane</keyword>
<accession>A0ABT7QR98</accession>
<sequence length="362" mass="40724">MVNETFVASDPKSAYEQAVEKYGESVELISAKQIKYEDGKLRSEVCIAVPKDLFMEKSFGKISTGDHASEKDEEETLLAELGELKKQLSLMKEDMLDPEDESVVQKVKKLFMKKGIAKVWLDDILASLMGSTILGDATLLVSYLLEEIDESLKVHEETLDEPKIMMLVGPTGVGKTTTIAKLAARYAYLMDKPYKVALLNLDSYKVGAFEQLAHYADIMQLEHITVESVEGFAAGLEALRDYDVILVDTAGMSPYDTKKLIKTVEFVQTDIPRKLEVSLVFSATVKYEDMDDIYNNFSFLDIDSVMISKFDETKHFGTLLNFMLLYKLPMSYFSTGQEVPDDLMVASKEYLLEQFIGDLDEA</sequence>
<keyword evidence="11" id="KW-1006">Bacterial flagellum protein export</keyword>
<keyword evidence="10" id="KW-0472">Membrane</keyword>
<evidence type="ECO:0000256" key="3">
    <source>
        <dbReference type="ARBA" id="ARBA00014919"/>
    </source>
</evidence>
<keyword evidence="17" id="KW-0969">Cilium</keyword>
<dbReference type="PANTHER" id="PTHR43134:SF3">
    <property type="entry name" value="FLAGELLAR BIOSYNTHESIS PROTEIN FLHF"/>
    <property type="match status" value="1"/>
</dbReference>
<evidence type="ECO:0000256" key="1">
    <source>
        <dbReference type="ARBA" id="ARBA00004413"/>
    </source>
</evidence>
<evidence type="ECO:0000256" key="8">
    <source>
        <dbReference type="ARBA" id="ARBA00022927"/>
    </source>
</evidence>
<evidence type="ECO:0000259" key="15">
    <source>
        <dbReference type="SMART" id="SM00382"/>
    </source>
</evidence>
<dbReference type="SUPFAM" id="SSF52540">
    <property type="entry name" value="P-loop containing nucleoside triphosphate hydrolases"/>
    <property type="match status" value="1"/>
</dbReference>
<gene>
    <name evidence="17" type="ORF">PF327_05370</name>
</gene>
<evidence type="ECO:0000256" key="4">
    <source>
        <dbReference type="ARBA" id="ARBA00022448"/>
    </source>
</evidence>
<dbReference type="PANTHER" id="PTHR43134">
    <property type="entry name" value="SIGNAL RECOGNITION PARTICLE RECEPTOR SUBUNIT ALPHA"/>
    <property type="match status" value="1"/>
</dbReference>
<comment type="similarity">
    <text evidence="2">Belongs to the GTP-binding SRP family.</text>
</comment>
<dbReference type="InterPro" id="IPR027417">
    <property type="entry name" value="P-loop_NTPase"/>
</dbReference>
<keyword evidence="14" id="KW-0175">Coiled coil</keyword>
<reference evidence="17" key="1">
    <citation type="submission" date="2023-01" db="EMBL/GenBank/DDBJ databases">
        <title>Sulfurovum sp. XTW-4 genome assembly.</title>
        <authorList>
            <person name="Wang J."/>
        </authorList>
    </citation>
    <scope>NUCLEOTIDE SEQUENCE</scope>
    <source>
        <strain evidence="17">XTW-4</strain>
    </source>
</reference>
<dbReference type="InterPro" id="IPR000897">
    <property type="entry name" value="SRP54_GTPase_dom"/>
</dbReference>
<dbReference type="SMART" id="SM00962">
    <property type="entry name" value="SRP54"/>
    <property type="match status" value="1"/>
</dbReference>
<protein>
    <recommendedName>
        <fullName evidence="3">Flagellar biosynthesis protein FlhF</fullName>
    </recommendedName>
    <alternativeName>
        <fullName evidence="13">Flagella-associated GTP-binding protein</fullName>
    </alternativeName>
</protein>
<comment type="subcellular location">
    <subcellularLocation>
        <location evidence="1">Cell membrane</location>
        <topology evidence="1">Peripheral membrane protein</topology>
        <orientation evidence="1">Cytoplasmic side</orientation>
    </subcellularLocation>
</comment>
<dbReference type="Pfam" id="PF00448">
    <property type="entry name" value="SRP54"/>
    <property type="match status" value="1"/>
</dbReference>
<keyword evidence="7" id="KW-1005">Bacterial flagellum biogenesis</keyword>
<evidence type="ECO:0000256" key="13">
    <source>
        <dbReference type="ARBA" id="ARBA00030866"/>
    </source>
</evidence>
<evidence type="ECO:0000256" key="14">
    <source>
        <dbReference type="SAM" id="Coils"/>
    </source>
</evidence>
<evidence type="ECO:0000256" key="6">
    <source>
        <dbReference type="ARBA" id="ARBA00022741"/>
    </source>
</evidence>
<name>A0ABT7QR98_9BACT</name>
<dbReference type="EMBL" id="JAQIBC010000002">
    <property type="protein sequence ID" value="MDM5263623.1"/>
    <property type="molecule type" value="Genomic_DNA"/>
</dbReference>
<proteinExistence type="inferred from homology"/>
<dbReference type="CDD" id="cd17873">
    <property type="entry name" value="FlhF"/>
    <property type="match status" value="1"/>
</dbReference>
<evidence type="ECO:0000256" key="5">
    <source>
        <dbReference type="ARBA" id="ARBA00022475"/>
    </source>
</evidence>
<evidence type="ECO:0000313" key="17">
    <source>
        <dbReference type="EMBL" id="MDM5263623.1"/>
    </source>
</evidence>
<evidence type="ECO:0000256" key="11">
    <source>
        <dbReference type="ARBA" id="ARBA00023225"/>
    </source>
</evidence>
<keyword evidence="8" id="KW-0653">Protein transport</keyword>
<keyword evidence="17" id="KW-0966">Cell projection</keyword>
<feature type="domain" description="AAA+ ATPase" evidence="15">
    <location>
        <begin position="161"/>
        <end position="320"/>
    </location>
</feature>
<keyword evidence="18" id="KW-1185">Reference proteome</keyword>
<feature type="coiled-coil region" evidence="14">
    <location>
        <begin position="67"/>
        <end position="94"/>
    </location>
</feature>
<evidence type="ECO:0000256" key="2">
    <source>
        <dbReference type="ARBA" id="ARBA00008531"/>
    </source>
</evidence>
<dbReference type="Proteomes" id="UP001169066">
    <property type="component" value="Unassembled WGS sequence"/>
</dbReference>
<dbReference type="SMART" id="SM00382">
    <property type="entry name" value="AAA"/>
    <property type="match status" value="1"/>
</dbReference>
<keyword evidence="4" id="KW-0813">Transport</keyword>
<keyword evidence="6" id="KW-0547">Nucleotide-binding</keyword>
<dbReference type="Gene3D" id="1.20.120.1380">
    <property type="entry name" value="Flagellar FlhF biosynthesis protein, N domain"/>
    <property type="match status" value="1"/>
</dbReference>
<feature type="domain" description="SRP54-type proteins GTP-binding" evidence="16">
    <location>
        <begin position="162"/>
        <end position="357"/>
    </location>
</feature>
<evidence type="ECO:0000256" key="9">
    <source>
        <dbReference type="ARBA" id="ARBA00023134"/>
    </source>
</evidence>
<dbReference type="InterPro" id="IPR047040">
    <property type="entry name" value="FlhF__GTPase_dom"/>
</dbReference>
<comment type="caution">
    <text evidence="17">The sequence shown here is derived from an EMBL/GenBank/DDBJ whole genome shotgun (WGS) entry which is preliminary data.</text>
</comment>
<dbReference type="Gene3D" id="3.40.50.300">
    <property type="entry name" value="P-loop containing nucleotide triphosphate hydrolases"/>
    <property type="match status" value="1"/>
</dbReference>
<keyword evidence="9" id="KW-0342">GTP-binding</keyword>
<keyword evidence="17" id="KW-0282">Flagellum</keyword>
<evidence type="ECO:0000256" key="7">
    <source>
        <dbReference type="ARBA" id="ARBA00022795"/>
    </source>
</evidence>
<evidence type="ECO:0000256" key="12">
    <source>
        <dbReference type="ARBA" id="ARBA00025337"/>
    </source>
</evidence>
<evidence type="ECO:0000256" key="10">
    <source>
        <dbReference type="ARBA" id="ARBA00023136"/>
    </source>
</evidence>